<dbReference type="Proteomes" id="UP000444185">
    <property type="component" value="Unassembled WGS sequence"/>
</dbReference>
<dbReference type="AlphaFoldDB" id="A0A844XY02"/>
<sequence>MMEKTTNYRGLGMAFMAMGVSLSVSFALTLGPAFMGIGAAFFVLGLVFLNKGKDGGQSDG</sequence>
<accession>A0A844XY02</accession>
<evidence type="ECO:0000313" key="2">
    <source>
        <dbReference type="Proteomes" id="UP000444185"/>
    </source>
</evidence>
<keyword evidence="2" id="KW-1185">Reference proteome</keyword>
<reference evidence="1 2" key="1">
    <citation type="submission" date="2019-12" db="EMBL/GenBank/DDBJ databases">
        <title>Genomic-based taxomic classification of the family Erythrobacteraceae.</title>
        <authorList>
            <person name="Xu L."/>
        </authorList>
    </citation>
    <scope>NUCLEOTIDE SEQUENCE [LARGE SCALE GENOMIC DNA]</scope>
    <source>
        <strain evidence="1 2">DSM 16225</strain>
    </source>
</reference>
<name>A0A844XY02_9SPHN</name>
<organism evidence="1 2">
    <name type="scientific">Qipengyuania gaetbuli</name>
    <dbReference type="NCBI Taxonomy" id="266952"/>
    <lineage>
        <taxon>Bacteria</taxon>
        <taxon>Pseudomonadati</taxon>
        <taxon>Pseudomonadota</taxon>
        <taxon>Alphaproteobacteria</taxon>
        <taxon>Sphingomonadales</taxon>
        <taxon>Erythrobacteraceae</taxon>
        <taxon>Qipengyuania</taxon>
    </lineage>
</organism>
<gene>
    <name evidence="1" type="ORF">GRI42_03845</name>
</gene>
<evidence type="ECO:0000313" key="1">
    <source>
        <dbReference type="EMBL" id="MXO50436.1"/>
    </source>
</evidence>
<proteinExistence type="predicted"/>
<dbReference type="EMBL" id="WTYF01000004">
    <property type="protein sequence ID" value="MXO50436.1"/>
    <property type="molecule type" value="Genomic_DNA"/>
</dbReference>
<comment type="caution">
    <text evidence="1">The sequence shown here is derived from an EMBL/GenBank/DDBJ whole genome shotgun (WGS) entry which is preliminary data.</text>
</comment>
<dbReference type="OrthoDB" id="7411214at2"/>
<protein>
    <submittedName>
        <fullName evidence="1">Uncharacterized protein</fullName>
    </submittedName>
</protein>